<dbReference type="Proteomes" id="UP000000442">
    <property type="component" value="Plasmid pHRM2a"/>
</dbReference>
<dbReference type="RefSeq" id="WP_012663313.1">
    <property type="nucleotide sequence ID" value="NC_012109.1"/>
</dbReference>
<dbReference type="CDD" id="cd00082">
    <property type="entry name" value="HisKA"/>
    <property type="match status" value="1"/>
</dbReference>
<dbReference type="Gene3D" id="1.10.287.130">
    <property type="match status" value="1"/>
</dbReference>
<keyword evidence="7" id="KW-0067">ATP-binding</keyword>
<evidence type="ECO:0000256" key="1">
    <source>
        <dbReference type="ARBA" id="ARBA00000085"/>
    </source>
</evidence>
<evidence type="ECO:0000256" key="9">
    <source>
        <dbReference type="SAM" id="Coils"/>
    </source>
</evidence>
<dbReference type="SMART" id="SM00388">
    <property type="entry name" value="HisKA"/>
    <property type="match status" value="1"/>
</dbReference>
<evidence type="ECO:0000256" key="5">
    <source>
        <dbReference type="ARBA" id="ARBA00022741"/>
    </source>
</evidence>
<keyword evidence="6" id="KW-0418">Kinase</keyword>
<dbReference type="PROSITE" id="PS50112">
    <property type="entry name" value="PAS"/>
    <property type="match status" value="1"/>
</dbReference>
<evidence type="ECO:0000256" key="6">
    <source>
        <dbReference type="ARBA" id="ARBA00022777"/>
    </source>
</evidence>
<dbReference type="SMART" id="SM00091">
    <property type="entry name" value="PAS"/>
    <property type="match status" value="1"/>
</dbReference>
<evidence type="ECO:0000313" key="11">
    <source>
        <dbReference type="EMBL" id="ACN18018.1"/>
    </source>
</evidence>
<keyword evidence="4" id="KW-0808">Transferase</keyword>
<dbReference type="InterPro" id="IPR035965">
    <property type="entry name" value="PAS-like_dom_sf"/>
</dbReference>
<keyword evidence="9" id="KW-0175">Coiled coil</keyword>
<dbReference type="KEGG" id="dat:HRM2_p00240"/>
<dbReference type="NCBIfam" id="TIGR00229">
    <property type="entry name" value="sensory_box"/>
    <property type="match status" value="1"/>
</dbReference>
<dbReference type="EMBL" id="CP001088">
    <property type="protein sequence ID" value="ACN18018.1"/>
    <property type="molecule type" value="Genomic_DNA"/>
</dbReference>
<keyword evidence="8" id="KW-0902">Two-component regulatory system</keyword>
<dbReference type="EC" id="2.7.13.3" evidence="2"/>
<dbReference type="SUPFAM" id="SSF55785">
    <property type="entry name" value="PYP-like sensor domain (PAS domain)"/>
    <property type="match status" value="1"/>
</dbReference>
<dbReference type="PANTHER" id="PTHR43065:SF10">
    <property type="entry name" value="PEROXIDE STRESS-ACTIVATED HISTIDINE KINASE MAK3"/>
    <property type="match status" value="1"/>
</dbReference>
<dbReference type="CDD" id="cd00130">
    <property type="entry name" value="PAS"/>
    <property type="match status" value="1"/>
</dbReference>
<dbReference type="Gene3D" id="3.30.450.20">
    <property type="entry name" value="PAS domain"/>
    <property type="match status" value="1"/>
</dbReference>
<keyword evidence="11" id="KW-0614">Plasmid</keyword>
<protein>
    <recommendedName>
        <fullName evidence="2">histidine kinase</fullName>
        <ecNumber evidence="2">2.7.13.3</ecNumber>
    </recommendedName>
</protein>
<comment type="catalytic activity">
    <reaction evidence="1">
        <text>ATP + protein L-histidine = ADP + protein N-phospho-L-histidine.</text>
        <dbReference type="EC" id="2.7.13.3"/>
    </reaction>
</comment>
<evidence type="ECO:0000256" key="7">
    <source>
        <dbReference type="ARBA" id="ARBA00022840"/>
    </source>
</evidence>
<evidence type="ECO:0000259" key="10">
    <source>
        <dbReference type="PROSITE" id="PS50112"/>
    </source>
</evidence>
<evidence type="ECO:0000256" key="4">
    <source>
        <dbReference type="ARBA" id="ARBA00022679"/>
    </source>
</evidence>
<dbReference type="AlphaFoldDB" id="C0QMM4"/>
<dbReference type="HOGENOM" id="CLU_1118754_0_0_7"/>
<sequence>MSDKLLQRIKELESELQRHQLSERQLEDSNDRLESLLYKLPLGIVIIDFETQKILDVNPLALSTFGCSLEELVGKKCTDYICPADKGRCPIIDQGLSLDRSEREVITFTGERIPVLKTVIKDEIEGKVVLIECFTDITDKKRADEEHVKREKFQTVVEMAGAVCHEFNQPIQVINGYCGLLIDDMEINVESKDQIEEILKAVSKMGLLTRDLMNITGYETKPYLNSKIVDIKRSSAKLNEVEKKFVDR</sequence>
<reference evidence="11 12" key="1">
    <citation type="journal article" date="2009" name="Environ. Microbiol.">
        <title>Genome sequence of Desulfobacterium autotrophicum HRM2, a marine sulfate reducer oxidizing organic carbon completely to carbon dioxide.</title>
        <authorList>
            <person name="Strittmatter A.W."/>
            <person name="Liesegang H."/>
            <person name="Rabus R."/>
            <person name="Decker I."/>
            <person name="Amann J."/>
            <person name="Andres S."/>
            <person name="Henne A."/>
            <person name="Fricke W.F."/>
            <person name="Martinez-Arias R."/>
            <person name="Bartels D."/>
            <person name="Goesmann A."/>
            <person name="Krause L."/>
            <person name="Puehler A."/>
            <person name="Klenk H.P."/>
            <person name="Richter M."/>
            <person name="Schuler M."/>
            <person name="Gloeckner F.O."/>
            <person name="Meyerdierks A."/>
            <person name="Gottschalk G."/>
            <person name="Amann R."/>
        </authorList>
    </citation>
    <scope>NUCLEOTIDE SEQUENCE [LARGE SCALE GENOMIC DNA]</scope>
    <source>
        <strain evidence="12">ATCC 43914 / DSM 3382 / HRM2</strain>
        <plasmid evidence="12">Plasmid pHRM2a</plasmid>
    </source>
</reference>
<proteinExistence type="predicted"/>
<accession>C0QMM4</accession>
<dbReference type="InterPro" id="IPR003661">
    <property type="entry name" value="HisK_dim/P_dom"/>
</dbReference>
<keyword evidence="3" id="KW-0597">Phosphoprotein</keyword>
<feature type="domain" description="PAS" evidence="10">
    <location>
        <begin position="29"/>
        <end position="86"/>
    </location>
</feature>
<dbReference type="Pfam" id="PF13426">
    <property type="entry name" value="PAS_9"/>
    <property type="match status" value="1"/>
</dbReference>
<dbReference type="eggNOG" id="COG5000">
    <property type="taxonomic scope" value="Bacteria"/>
</dbReference>
<name>C0QMM4_DESAH</name>
<feature type="coiled-coil region" evidence="9">
    <location>
        <begin position="2"/>
        <end position="36"/>
    </location>
</feature>
<dbReference type="SUPFAM" id="SSF47384">
    <property type="entry name" value="Homodimeric domain of signal transducing histidine kinase"/>
    <property type="match status" value="1"/>
</dbReference>
<dbReference type="PANTHER" id="PTHR43065">
    <property type="entry name" value="SENSOR HISTIDINE KINASE"/>
    <property type="match status" value="1"/>
</dbReference>
<evidence type="ECO:0000256" key="3">
    <source>
        <dbReference type="ARBA" id="ARBA00022553"/>
    </source>
</evidence>
<dbReference type="GO" id="GO:0005524">
    <property type="term" value="F:ATP binding"/>
    <property type="evidence" value="ECO:0007669"/>
    <property type="project" value="UniProtKB-KW"/>
</dbReference>
<evidence type="ECO:0000256" key="8">
    <source>
        <dbReference type="ARBA" id="ARBA00023012"/>
    </source>
</evidence>
<geneLocation type="plasmid" evidence="11 12">
    <name>pHRM2a</name>
</geneLocation>
<keyword evidence="5" id="KW-0547">Nucleotide-binding</keyword>
<evidence type="ECO:0000256" key="2">
    <source>
        <dbReference type="ARBA" id="ARBA00012438"/>
    </source>
</evidence>
<evidence type="ECO:0000313" key="12">
    <source>
        <dbReference type="Proteomes" id="UP000000442"/>
    </source>
</evidence>
<gene>
    <name evidence="11" type="primary">resE</name>
    <name evidence="11" type="ORF">HRM2_p00240</name>
</gene>
<dbReference type="InterPro" id="IPR036097">
    <property type="entry name" value="HisK_dim/P_sf"/>
</dbReference>
<dbReference type="GO" id="GO:0000155">
    <property type="term" value="F:phosphorelay sensor kinase activity"/>
    <property type="evidence" value="ECO:0007669"/>
    <property type="project" value="InterPro"/>
</dbReference>
<keyword evidence="12" id="KW-1185">Reference proteome</keyword>
<organism evidence="11 12">
    <name type="scientific">Desulforapulum autotrophicum (strain ATCC 43914 / DSM 3382 / VKM B-1955 / HRM2)</name>
    <name type="common">Desulfobacterium autotrophicum</name>
    <dbReference type="NCBI Taxonomy" id="177437"/>
    <lineage>
        <taxon>Bacteria</taxon>
        <taxon>Pseudomonadati</taxon>
        <taxon>Thermodesulfobacteriota</taxon>
        <taxon>Desulfobacteria</taxon>
        <taxon>Desulfobacterales</taxon>
        <taxon>Desulfobacteraceae</taxon>
        <taxon>Desulforapulum</taxon>
    </lineage>
</organism>
<dbReference type="Pfam" id="PF00512">
    <property type="entry name" value="HisKA"/>
    <property type="match status" value="1"/>
</dbReference>
<dbReference type="InterPro" id="IPR000014">
    <property type="entry name" value="PAS"/>
</dbReference>